<proteinExistence type="predicted"/>
<evidence type="ECO:0000313" key="5">
    <source>
        <dbReference type="EMBL" id="KAG6417595.1"/>
    </source>
</evidence>
<dbReference type="Proteomes" id="UP000298416">
    <property type="component" value="Unassembled WGS sequence"/>
</dbReference>
<dbReference type="PANTHER" id="PTHR47976:SF108">
    <property type="entry name" value="G-TYPE LECTIN S-RECEPTOR-LIKE SERINE_THREONINE-PROTEIN KINASE LECRK1"/>
    <property type="match status" value="1"/>
</dbReference>
<organism evidence="5">
    <name type="scientific">Salvia splendens</name>
    <name type="common">Scarlet sage</name>
    <dbReference type="NCBI Taxonomy" id="180675"/>
    <lineage>
        <taxon>Eukaryota</taxon>
        <taxon>Viridiplantae</taxon>
        <taxon>Streptophyta</taxon>
        <taxon>Embryophyta</taxon>
        <taxon>Tracheophyta</taxon>
        <taxon>Spermatophyta</taxon>
        <taxon>Magnoliopsida</taxon>
        <taxon>eudicotyledons</taxon>
        <taxon>Gunneridae</taxon>
        <taxon>Pentapetalae</taxon>
        <taxon>asterids</taxon>
        <taxon>lamiids</taxon>
        <taxon>Lamiales</taxon>
        <taxon>Lamiaceae</taxon>
        <taxon>Nepetoideae</taxon>
        <taxon>Mentheae</taxon>
        <taxon>Salviinae</taxon>
        <taxon>Salvia</taxon>
        <taxon>Salvia subgen. Calosphace</taxon>
        <taxon>core Calosphace</taxon>
    </lineage>
</organism>
<dbReference type="InterPro" id="IPR036426">
    <property type="entry name" value="Bulb-type_lectin_dom_sf"/>
</dbReference>
<evidence type="ECO:0000256" key="3">
    <source>
        <dbReference type="SAM" id="SignalP"/>
    </source>
</evidence>
<protein>
    <recommendedName>
        <fullName evidence="4">Bulb-type lectin domain-containing protein</fullName>
    </recommendedName>
</protein>
<evidence type="ECO:0000259" key="4">
    <source>
        <dbReference type="PROSITE" id="PS50927"/>
    </source>
</evidence>
<keyword evidence="6" id="KW-1185">Reference proteome</keyword>
<dbReference type="Pfam" id="PF01453">
    <property type="entry name" value="B_lectin"/>
    <property type="match status" value="1"/>
</dbReference>
<name>A0A8X8XPB3_SALSN</name>
<sequence>MASCRLLLFIISTVSPISLTAQESTNKNVTLGSSIVANSNSTWTSPSGEFAFGFKQVAPGAFLLAIWFDQLPDKTLVWSANRDEPVPAGSTVHLSADGTLELFDQRNRWIWANQATSVIAQESLNRNVTLRSSIVANANANSTWTSPSGEFTFGFWQISPGAFLLAIWFDQIHDKTLVWSANRDEPVSAGSTVQLSTDGTLELVDQTGRRVWASHARSGTVAYAAMLDTGNLVLASNTSAILWQSFQLIFNNSGSINLYQQNGTLLRPLFESGPLVGQFYHRLVLEHDGVLRHYVYPKSANSSSAWSVRDFEPSNICSAVVERHTGGGPCGFNSYCSIKAEGRPSCNCPLNYYPRGGGLSGCTPDFVQQRCDHQQVQDALSFGLIEMYNIDWPFVDYTKLRNVDEDTCRQSCLSDCFCAIAIYSDGDCFKKSLPFSNGRLDSGFAGKALIKKNNNCGTEESCATCCSEHDKRSYEADVEDEGEAVLADWAYDCYQQGALDLLVAGDEEAKSDMKTLEIYVKTAIWCIQEDPTLRPHMNIVMHMLQGSMQVPTPPDPTAFIH</sequence>
<dbReference type="SMART" id="SM00108">
    <property type="entry name" value="B_lectin"/>
    <property type="match status" value="2"/>
</dbReference>
<dbReference type="EMBL" id="PNBA02000007">
    <property type="protein sequence ID" value="KAG6417595.1"/>
    <property type="molecule type" value="Genomic_DNA"/>
</dbReference>
<dbReference type="PROSITE" id="PS50927">
    <property type="entry name" value="BULB_LECTIN"/>
    <property type="match status" value="1"/>
</dbReference>
<keyword evidence="1 3" id="KW-0732">Signal</keyword>
<gene>
    <name evidence="5" type="ORF">SASPL_119779</name>
</gene>
<dbReference type="CDD" id="cd00028">
    <property type="entry name" value="B_lectin"/>
    <property type="match status" value="1"/>
</dbReference>
<feature type="chain" id="PRO_5036496239" description="Bulb-type lectin domain-containing protein" evidence="3">
    <location>
        <begin position="17"/>
        <end position="561"/>
    </location>
</feature>
<accession>A0A8X8XPB3</accession>
<feature type="signal peptide" evidence="3">
    <location>
        <begin position="1"/>
        <end position="16"/>
    </location>
</feature>
<comment type="caution">
    <text evidence="5">The sequence shown here is derived from an EMBL/GenBank/DDBJ whole genome shotgun (WGS) entry which is preliminary data.</text>
</comment>
<dbReference type="InterPro" id="IPR051343">
    <property type="entry name" value="G-type_lectin_kinases/EP1-like"/>
</dbReference>
<dbReference type="SUPFAM" id="SSF51110">
    <property type="entry name" value="alpha-D-mannose-specific plant lectins"/>
    <property type="match status" value="2"/>
</dbReference>
<dbReference type="PANTHER" id="PTHR47976">
    <property type="entry name" value="G-TYPE LECTIN S-RECEPTOR-LIKE SERINE/THREONINE-PROTEIN KINASE SD2-5"/>
    <property type="match status" value="1"/>
</dbReference>
<evidence type="ECO:0000313" key="6">
    <source>
        <dbReference type="Proteomes" id="UP000298416"/>
    </source>
</evidence>
<reference evidence="5" key="2">
    <citation type="submission" date="2020-08" db="EMBL/GenBank/DDBJ databases">
        <title>Plant Genome Project.</title>
        <authorList>
            <person name="Zhang R.-G."/>
        </authorList>
    </citation>
    <scope>NUCLEOTIDE SEQUENCE</scope>
    <source>
        <strain evidence="5">Huo1</strain>
        <tissue evidence="5">Leaf</tissue>
    </source>
</reference>
<dbReference type="InterPro" id="IPR001480">
    <property type="entry name" value="Bulb-type_lectin_dom"/>
</dbReference>
<dbReference type="FunFam" id="2.90.10.10:FF:000013">
    <property type="entry name" value="G-type lectin S-receptor-like serine/threonine-protein kinase LECRK1"/>
    <property type="match status" value="1"/>
</dbReference>
<reference evidence="5" key="1">
    <citation type="submission" date="2018-01" db="EMBL/GenBank/DDBJ databases">
        <authorList>
            <person name="Mao J.F."/>
        </authorList>
    </citation>
    <scope>NUCLEOTIDE SEQUENCE</scope>
    <source>
        <strain evidence="5">Huo1</strain>
        <tissue evidence="5">Leaf</tissue>
    </source>
</reference>
<feature type="domain" description="Bulb-type lectin" evidence="4">
    <location>
        <begin position="131"/>
        <end position="247"/>
    </location>
</feature>
<dbReference type="Gene3D" id="1.10.510.10">
    <property type="entry name" value="Transferase(Phosphotransferase) domain 1"/>
    <property type="match status" value="1"/>
</dbReference>
<keyword evidence="2" id="KW-0325">Glycoprotein</keyword>
<evidence type="ECO:0000256" key="1">
    <source>
        <dbReference type="ARBA" id="ARBA00022729"/>
    </source>
</evidence>
<dbReference type="Gene3D" id="2.90.10.10">
    <property type="entry name" value="Bulb-type lectin domain"/>
    <property type="match status" value="2"/>
</dbReference>
<evidence type="ECO:0000256" key="2">
    <source>
        <dbReference type="ARBA" id="ARBA00023180"/>
    </source>
</evidence>
<dbReference type="AlphaFoldDB" id="A0A8X8XPB3"/>